<comment type="caution">
    <text evidence="1">The sequence shown here is derived from an EMBL/GenBank/DDBJ whole genome shotgun (WGS) entry which is preliminary data.</text>
</comment>
<dbReference type="EMBL" id="JACOPL010000021">
    <property type="protein sequence ID" value="MBC5726602.1"/>
    <property type="molecule type" value="Genomic_DNA"/>
</dbReference>
<dbReference type="Proteomes" id="UP000606499">
    <property type="component" value="Unassembled WGS sequence"/>
</dbReference>
<accession>A0A923LYI1</accession>
<reference evidence="1" key="1">
    <citation type="submission" date="2020-08" db="EMBL/GenBank/DDBJ databases">
        <title>Genome public.</title>
        <authorList>
            <person name="Liu C."/>
            <person name="Sun Q."/>
        </authorList>
    </citation>
    <scope>NUCLEOTIDE SEQUENCE</scope>
    <source>
        <strain evidence="1">NSJ-28</strain>
    </source>
</reference>
<organism evidence="1 2">
    <name type="scientific">Agathobaculum faecis</name>
    <dbReference type="NCBI Taxonomy" id="2763013"/>
    <lineage>
        <taxon>Bacteria</taxon>
        <taxon>Bacillati</taxon>
        <taxon>Bacillota</taxon>
        <taxon>Clostridia</taxon>
        <taxon>Eubacteriales</taxon>
        <taxon>Butyricicoccaceae</taxon>
        <taxon>Agathobaculum</taxon>
    </lineage>
</organism>
<sequence>MSWTNAAVTAAGHALQAALVGTGKGLVFTRAASGAGLAAGTLEEQTAVTDERQALSLQPAQVLEGAKVRVRAVLVNTGLSAGYTMRQLGFYARAEDSGDEVLYALVQDEAGDPIPAAAESPGFSVDWTYVFSFGGAAEVTVELDPAGVIGWGAVGQPDGVAGLGPDGKVPEEQMPEMDYVPAGSAAPIEGLPTNDVRTGTVRDGQSIAAGDVVNVQDGEIYRDVVAQKNVETVLLSVGTSSCACDTFPDGVILASLTRSSDNGPTTWLLDSDGRIITSIAGESNDRKTRQVFCLSNTLCGILNRLSDNRVTVQYLTRNGNSLSVKNTFLVIADTANTDAVAVSLSPLTHLLISGSATSLSVMIRDTDKNQSISAGTLNVNVYSSSLSATRIPDDDNGNKRACIFFSDAGDGIKGKAVIVTIDSSNAVTFGEVATIINSTAHHVQCTYSNGVIYALSQTTLYVFNEALSVLGNAGLYGSGTSGADTALIGLPTGVVAVNGSTNYNAVFATWNGTSIEHGSPYKFNIGNPSNYVSGTRISDNEILLAYADTGNSNYGTTTILEISGDQIAGSFLDNSKDAIALESGKGGDTIKLGFGGYCACEGVTAGQTIDSEGVTAYSPLDGWLEIKDQWAKGYVTGEYTGNGTYGAGNPTVIDVGFRPQCLIIEVVSAGSATGVVFIALNGVNVSYSLPTSAAVTISFDKTQVSFYSVSASGQMNLSGAVYRYIAWR</sequence>
<name>A0A923LYI1_9FIRM</name>
<keyword evidence="2" id="KW-1185">Reference proteome</keyword>
<proteinExistence type="predicted"/>
<protein>
    <submittedName>
        <fullName evidence="1">Uncharacterized protein</fullName>
    </submittedName>
</protein>
<gene>
    <name evidence="1" type="ORF">H8S45_14195</name>
</gene>
<evidence type="ECO:0000313" key="1">
    <source>
        <dbReference type="EMBL" id="MBC5726602.1"/>
    </source>
</evidence>
<dbReference type="AlphaFoldDB" id="A0A923LYI1"/>
<evidence type="ECO:0000313" key="2">
    <source>
        <dbReference type="Proteomes" id="UP000606499"/>
    </source>
</evidence>
<dbReference type="RefSeq" id="WP_186950285.1">
    <property type="nucleotide sequence ID" value="NZ_JACOPL010000021.1"/>
</dbReference>